<dbReference type="Proteomes" id="UP001176940">
    <property type="component" value="Unassembled WGS sequence"/>
</dbReference>
<comment type="caution">
    <text evidence="3">The sequence shown here is derived from an EMBL/GenBank/DDBJ whole genome shotgun (WGS) entry which is preliminary data.</text>
</comment>
<dbReference type="InterPro" id="IPR058912">
    <property type="entry name" value="HTH_animal"/>
</dbReference>
<accession>A0ABN9LFI7</accession>
<protein>
    <recommendedName>
        <fullName evidence="2">Helix-turn-helix domain-containing protein</fullName>
    </recommendedName>
</protein>
<gene>
    <name evidence="3" type="ORF">RIMI_LOCUS8658923</name>
</gene>
<keyword evidence="1" id="KW-0175">Coiled coil</keyword>
<evidence type="ECO:0000313" key="4">
    <source>
        <dbReference type="Proteomes" id="UP001176940"/>
    </source>
</evidence>
<proteinExistence type="predicted"/>
<evidence type="ECO:0000313" key="3">
    <source>
        <dbReference type="EMBL" id="CAJ0940523.1"/>
    </source>
</evidence>
<dbReference type="PANTHER" id="PTHR21301">
    <property type="entry name" value="REVERSE TRANSCRIPTASE"/>
    <property type="match status" value="1"/>
</dbReference>
<dbReference type="EMBL" id="CAUEEQ010017362">
    <property type="protein sequence ID" value="CAJ0940523.1"/>
    <property type="molecule type" value="Genomic_DNA"/>
</dbReference>
<feature type="coiled-coil region" evidence="1">
    <location>
        <begin position="124"/>
        <end position="151"/>
    </location>
</feature>
<dbReference type="Pfam" id="PF26215">
    <property type="entry name" value="HTH_animal"/>
    <property type="match status" value="1"/>
</dbReference>
<dbReference type="PANTHER" id="PTHR21301:SF12">
    <property type="match status" value="1"/>
</dbReference>
<feature type="domain" description="Helix-turn-helix" evidence="2">
    <location>
        <begin position="507"/>
        <end position="559"/>
    </location>
</feature>
<evidence type="ECO:0000259" key="2">
    <source>
        <dbReference type="Pfam" id="PF26215"/>
    </source>
</evidence>
<evidence type="ECO:0000256" key="1">
    <source>
        <dbReference type="SAM" id="Coils"/>
    </source>
</evidence>
<keyword evidence="4" id="KW-1185">Reference proteome</keyword>
<reference evidence="3" key="1">
    <citation type="submission" date="2023-07" db="EMBL/GenBank/DDBJ databases">
        <authorList>
            <person name="Stuckert A."/>
        </authorList>
    </citation>
    <scope>NUCLEOTIDE SEQUENCE</scope>
</reference>
<organism evidence="3 4">
    <name type="scientific">Ranitomeya imitator</name>
    <name type="common">mimic poison frog</name>
    <dbReference type="NCBI Taxonomy" id="111125"/>
    <lineage>
        <taxon>Eukaryota</taxon>
        <taxon>Metazoa</taxon>
        <taxon>Chordata</taxon>
        <taxon>Craniata</taxon>
        <taxon>Vertebrata</taxon>
        <taxon>Euteleostomi</taxon>
        <taxon>Amphibia</taxon>
        <taxon>Batrachia</taxon>
        <taxon>Anura</taxon>
        <taxon>Neobatrachia</taxon>
        <taxon>Hyloidea</taxon>
        <taxon>Dendrobatidae</taxon>
        <taxon>Dendrobatinae</taxon>
        <taxon>Ranitomeya</taxon>
    </lineage>
</organism>
<name>A0ABN9LFI7_9NEOB</name>
<sequence length="642" mass="73791">MKFLIHTKHLLFGHEFFLDLLKWRNWNMSAVSFSYSETEVANIVSQVTASSDFLQVSGSEFKSRDLERETRHLVSLELHSITIAEYIKTQRIPRGLRVSLRPTLFQDNSDFCSRFEQILNKCSVDLMTLTLDQLNKEIKNSQDKVSSIETQLKDSLSKDEFDLVKTRTKENVDNFRKETEKRKRQKFIRDTQDYLHKRVYRWQNPSFRPNYRGYRYTDGSSASSSDNERMDFQRSFLGQGRRYNTRKGRGGVANVSETNRHTMNTRSQSLNTSQLRLLEKGLSFCPTYKFNAFQLNVDLERFYRNLRLKAYFCEQTPMTTQAVVTQATPINLKDLGLKLRSNFSPPKSCAPVETFITLINKEVTNFCKQIVRGDFMFRSNLGQTERMALKTLMEDRDIVIKAADKGGAIVIMDHAFYRSEILSQLANRDVYQPLTNNPTPSIRNKIMILLDEALSTGIIDKKTKEFLTNEYPIIPVFYVLPKIHKNLERPPGRPIVASTDSILSPFCHPKAVKRSIPQSQFERVRRIVSDSTLCSQRLDEMEAKFLQRGYPHRILDQSRRNVLCAQSSQPDVVQRKAAEEVSRHLLATSRWLNNGSQSVQCGKSKILAMTEGQTLKIGTAPLDRGRLGGLGLTSLGTDPIKS</sequence>